<gene>
    <name evidence="1" type="ORF">B6F84_09565</name>
</gene>
<dbReference type="STRING" id="282676.B6F84_09565"/>
<dbReference type="KEGG" id="aman:B6F84_09565"/>
<dbReference type="Proteomes" id="UP000193404">
    <property type="component" value="Chromosome"/>
</dbReference>
<keyword evidence="2" id="KW-1185">Reference proteome</keyword>
<sequence length="126" mass="13568">MNKKVLLIVGVVILLLTGIGVFIASSYKTTVSVSNIPTSGSTETLEVKVIMNYGPFGGTAPLSDAVVQIYNSSGFITENFTNAQGVAVFHLPAGEYKVEVTDLHYSYSINLDSSKEISINYAYLYS</sequence>
<dbReference type="RefSeq" id="WP_148692031.1">
    <property type="nucleotide sequence ID" value="NZ_CP020477.1"/>
</dbReference>
<name>A0A1W6K180_9CREN</name>
<dbReference type="OrthoDB" id="34256at2157"/>
<reference evidence="1 2" key="1">
    <citation type="submission" date="2017-03" db="EMBL/GenBank/DDBJ databases">
        <title>Sulfur activation and transportation mechanism of thermophilic Archaea Acidianus manzaensis YN-25.</title>
        <authorList>
            <person name="Ma Y."/>
            <person name="Yang Y."/>
            <person name="Xia J."/>
        </authorList>
    </citation>
    <scope>NUCLEOTIDE SEQUENCE [LARGE SCALE GENOMIC DNA]</scope>
    <source>
        <strain evidence="1 2">YN-25</strain>
    </source>
</reference>
<dbReference type="EMBL" id="CP020477">
    <property type="protein sequence ID" value="ARM76247.1"/>
    <property type="molecule type" value="Genomic_DNA"/>
</dbReference>
<evidence type="ECO:0000313" key="2">
    <source>
        <dbReference type="Proteomes" id="UP000193404"/>
    </source>
</evidence>
<protein>
    <recommendedName>
        <fullName evidence="3">Carboxypeptidase regulatory-like domain-containing protein</fullName>
    </recommendedName>
</protein>
<organism evidence="1 2">
    <name type="scientific">Acidianus manzaensis</name>
    <dbReference type="NCBI Taxonomy" id="282676"/>
    <lineage>
        <taxon>Archaea</taxon>
        <taxon>Thermoproteota</taxon>
        <taxon>Thermoprotei</taxon>
        <taxon>Sulfolobales</taxon>
        <taxon>Sulfolobaceae</taxon>
        <taxon>Acidianus</taxon>
    </lineage>
</organism>
<dbReference type="InterPro" id="IPR013783">
    <property type="entry name" value="Ig-like_fold"/>
</dbReference>
<dbReference type="AlphaFoldDB" id="A0A1W6K180"/>
<dbReference type="Gene3D" id="2.60.40.10">
    <property type="entry name" value="Immunoglobulins"/>
    <property type="match status" value="1"/>
</dbReference>
<proteinExistence type="predicted"/>
<dbReference type="GeneID" id="41591171"/>
<evidence type="ECO:0000313" key="1">
    <source>
        <dbReference type="EMBL" id="ARM76247.1"/>
    </source>
</evidence>
<dbReference type="SUPFAM" id="SSF49478">
    <property type="entry name" value="Cna protein B-type domain"/>
    <property type="match status" value="1"/>
</dbReference>
<accession>A0A1W6K180</accession>
<evidence type="ECO:0008006" key="3">
    <source>
        <dbReference type="Google" id="ProtNLM"/>
    </source>
</evidence>